<keyword evidence="1" id="KW-0175">Coiled coil</keyword>
<protein>
    <submittedName>
        <fullName evidence="3">Uncharacterized protein</fullName>
    </submittedName>
</protein>
<keyword evidence="4" id="KW-1185">Reference proteome</keyword>
<evidence type="ECO:0000313" key="4">
    <source>
        <dbReference type="Proteomes" id="UP000005408"/>
    </source>
</evidence>
<evidence type="ECO:0000256" key="2">
    <source>
        <dbReference type="SAM" id="MobiDB-lite"/>
    </source>
</evidence>
<evidence type="ECO:0000313" key="3">
    <source>
        <dbReference type="EnsemblMetazoa" id="G24245.1:cds"/>
    </source>
</evidence>
<proteinExistence type="predicted"/>
<dbReference type="EnsemblMetazoa" id="G24245.1">
    <property type="protein sequence ID" value="G24245.1:cds"/>
    <property type="gene ID" value="G24245"/>
</dbReference>
<feature type="region of interest" description="Disordered" evidence="2">
    <location>
        <begin position="280"/>
        <end position="307"/>
    </location>
</feature>
<name>A0A8W8KR65_MAGGI</name>
<evidence type="ECO:0000256" key="1">
    <source>
        <dbReference type="SAM" id="Coils"/>
    </source>
</evidence>
<accession>A0A8W8KR65</accession>
<dbReference type="Proteomes" id="UP000005408">
    <property type="component" value="Unassembled WGS sequence"/>
</dbReference>
<feature type="coiled-coil region" evidence="1">
    <location>
        <begin position="156"/>
        <end position="230"/>
    </location>
</feature>
<dbReference type="AlphaFoldDB" id="A0A8W8KR65"/>
<reference evidence="3" key="1">
    <citation type="submission" date="2022-08" db="UniProtKB">
        <authorList>
            <consortium name="EnsemblMetazoa"/>
        </authorList>
    </citation>
    <scope>IDENTIFICATION</scope>
    <source>
        <strain evidence="3">05x7-T-G4-1.051#20</strain>
    </source>
</reference>
<organism evidence="3 4">
    <name type="scientific">Magallana gigas</name>
    <name type="common">Pacific oyster</name>
    <name type="synonym">Crassostrea gigas</name>
    <dbReference type="NCBI Taxonomy" id="29159"/>
    <lineage>
        <taxon>Eukaryota</taxon>
        <taxon>Metazoa</taxon>
        <taxon>Spiralia</taxon>
        <taxon>Lophotrochozoa</taxon>
        <taxon>Mollusca</taxon>
        <taxon>Bivalvia</taxon>
        <taxon>Autobranchia</taxon>
        <taxon>Pteriomorphia</taxon>
        <taxon>Ostreida</taxon>
        <taxon>Ostreoidea</taxon>
        <taxon>Ostreidae</taxon>
        <taxon>Magallana</taxon>
    </lineage>
</organism>
<sequence length="335" mass="38285">MSDADKEKRLRTHTEKGAEMYEVMRDKYLTTLDELWKRVDNGIKTALNIKEQRDIPNIRNEISRHFDGFCTVVEEIKDFYIRTNTEKTKKDLDELEATLPEYYKAVKDAYIQIESIEQKLAASTSHEVKQRVKLETLSAKKSHAGFSSVISISSEILKLKAKAAAARVNIEFAEKEAALRKQNALLEEQQKQTTASLERKRVEMEEEVKLLSLRKTVAATEAEYQVLESEADAESVHSTERLRLDGAMDPVRDTARFVSQQPEVITSAQLPQHSVRPQAEANFPVTNPPPITFPSSHPPRHKPEPPQTTVFTLTSNKIYVFAIRGFDWTWLKLSE</sequence>